<evidence type="ECO:0000256" key="4">
    <source>
        <dbReference type="ARBA" id="ARBA00022475"/>
    </source>
</evidence>
<evidence type="ECO:0000256" key="2">
    <source>
        <dbReference type="ARBA" id="ARBA00009142"/>
    </source>
</evidence>
<dbReference type="PANTHER" id="PTHR30269">
    <property type="entry name" value="TRANSMEMBRANE PROTEIN YFCA"/>
    <property type="match status" value="1"/>
</dbReference>
<dbReference type="OrthoDB" id="7843147at2"/>
<evidence type="ECO:0000313" key="9">
    <source>
        <dbReference type="EMBL" id="OOM79635.1"/>
    </source>
</evidence>
<keyword evidence="7 8" id="KW-0472">Membrane</keyword>
<dbReference type="Pfam" id="PF01925">
    <property type="entry name" value="TauE"/>
    <property type="match status" value="1"/>
</dbReference>
<comment type="similarity">
    <text evidence="2 8">Belongs to the 4-toluene sulfonate uptake permease (TSUP) (TC 2.A.102) family.</text>
</comment>
<keyword evidence="6 8" id="KW-1133">Transmembrane helix</keyword>
<comment type="caution">
    <text evidence="9">The sequence shown here is derived from an EMBL/GenBank/DDBJ whole genome shotgun (WGS) entry which is preliminary data.</text>
</comment>
<keyword evidence="10" id="KW-1185">Reference proteome</keyword>
<dbReference type="EMBL" id="LZZM01000099">
    <property type="protein sequence ID" value="OOM79635.1"/>
    <property type="molecule type" value="Genomic_DNA"/>
</dbReference>
<gene>
    <name evidence="9" type="ORF">CLPUN_15830</name>
</gene>
<dbReference type="PANTHER" id="PTHR30269:SF37">
    <property type="entry name" value="MEMBRANE TRANSPORTER PROTEIN"/>
    <property type="match status" value="1"/>
</dbReference>
<feature type="transmembrane region" description="Helical" evidence="8">
    <location>
        <begin position="121"/>
        <end position="142"/>
    </location>
</feature>
<dbReference type="RefSeq" id="WP_077846761.1">
    <property type="nucleotide sequence ID" value="NZ_LZZM01000099.1"/>
</dbReference>
<accession>A0A1S8TQF6</accession>
<dbReference type="InterPro" id="IPR052017">
    <property type="entry name" value="TSUP"/>
</dbReference>
<dbReference type="Proteomes" id="UP000190890">
    <property type="component" value="Unassembled WGS sequence"/>
</dbReference>
<feature type="transmembrane region" description="Helical" evidence="8">
    <location>
        <begin position="220"/>
        <end position="242"/>
    </location>
</feature>
<dbReference type="GO" id="GO:0005886">
    <property type="term" value="C:plasma membrane"/>
    <property type="evidence" value="ECO:0007669"/>
    <property type="project" value="UniProtKB-SubCell"/>
</dbReference>
<feature type="transmembrane region" description="Helical" evidence="8">
    <location>
        <begin position="7"/>
        <end position="33"/>
    </location>
</feature>
<dbReference type="InterPro" id="IPR002781">
    <property type="entry name" value="TM_pro_TauE-like"/>
</dbReference>
<protein>
    <recommendedName>
        <fullName evidence="8">Probable membrane transporter protein</fullName>
    </recommendedName>
</protein>
<sequence length="243" mass="26640">MFGFISILLAAFTQGITGFGFALIAVPLLSLFIPEIRNITPIIVIYSLLTNIIIGYKSRSFIDLKRIIPLIIFGIIATPIGTYLLLMFKVSTLKIIIGLVTSITALSMFKNFKINIKNQNIYYGIVGLLSGLLNGSTGLSGPPVVLFLTNQNTDKDVFRANLSFYGIATNIFAIIIFIVEGIINTSILNFTALYLPALMLGVFTGIKTSTKINESIFRKITIGLIALLGFYTFMSTILAEVLF</sequence>
<feature type="transmembrane region" description="Helical" evidence="8">
    <location>
        <begin position="39"/>
        <end position="56"/>
    </location>
</feature>
<organism evidence="9 10">
    <name type="scientific">Clostridium puniceum</name>
    <dbReference type="NCBI Taxonomy" id="29367"/>
    <lineage>
        <taxon>Bacteria</taxon>
        <taxon>Bacillati</taxon>
        <taxon>Bacillota</taxon>
        <taxon>Clostridia</taxon>
        <taxon>Eubacteriales</taxon>
        <taxon>Clostridiaceae</taxon>
        <taxon>Clostridium</taxon>
    </lineage>
</organism>
<evidence type="ECO:0000256" key="5">
    <source>
        <dbReference type="ARBA" id="ARBA00022692"/>
    </source>
</evidence>
<feature type="transmembrane region" description="Helical" evidence="8">
    <location>
        <begin position="68"/>
        <end position="86"/>
    </location>
</feature>
<dbReference type="AlphaFoldDB" id="A0A1S8TQF6"/>
<evidence type="ECO:0000256" key="1">
    <source>
        <dbReference type="ARBA" id="ARBA00004651"/>
    </source>
</evidence>
<evidence type="ECO:0000313" key="10">
    <source>
        <dbReference type="Proteomes" id="UP000190890"/>
    </source>
</evidence>
<keyword evidence="4 8" id="KW-1003">Cell membrane</keyword>
<dbReference type="STRING" id="29367.CLPUN_15830"/>
<feature type="transmembrane region" description="Helical" evidence="8">
    <location>
        <begin position="92"/>
        <end position="109"/>
    </location>
</feature>
<feature type="transmembrane region" description="Helical" evidence="8">
    <location>
        <begin position="190"/>
        <end position="208"/>
    </location>
</feature>
<evidence type="ECO:0000256" key="3">
    <source>
        <dbReference type="ARBA" id="ARBA00022448"/>
    </source>
</evidence>
<evidence type="ECO:0000256" key="7">
    <source>
        <dbReference type="ARBA" id="ARBA00023136"/>
    </source>
</evidence>
<feature type="transmembrane region" description="Helical" evidence="8">
    <location>
        <begin position="162"/>
        <end position="183"/>
    </location>
</feature>
<reference evidence="9 10" key="1">
    <citation type="submission" date="2016-05" db="EMBL/GenBank/DDBJ databases">
        <title>Microbial solvent formation.</title>
        <authorList>
            <person name="Poehlein A."/>
            <person name="Montoya Solano J.D."/>
            <person name="Flitsch S."/>
            <person name="Krabben P."/>
            <person name="Duerre P."/>
            <person name="Daniel R."/>
        </authorList>
    </citation>
    <scope>NUCLEOTIDE SEQUENCE [LARGE SCALE GENOMIC DNA]</scope>
    <source>
        <strain evidence="9 10">DSM 2619</strain>
    </source>
</reference>
<evidence type="ECO:0000256" key="8">
    <source>
        <dbReference type="RuleBase" id="RU363041"/>
    </source>
</evidence>
<name>A0A1S8TQF6_9CLOT</name>
<proteinExistence type="inferred from homology"/>
<keyword evidence="3" id="KW-0813">Transport</keyword>
<comment type="subcellular location">
    <subcellularLocation>
        <location evidence="1 8">Cell membrane</location>
        <topology evidence="1 8">Multi-pass membrane protein</topology>
    </subcellularLocation>
</comment>
<evidence type="ECO:0000256" key="6">
    <source>
        <dbReference type="ARBA" id="ARBA00022989"/>
    </source>
</evidence>
<keyword evidence="5 8" id="KW-0812">Transmembrane</keyword>